<dbReference type="GO" id="GO:0031021">
    <property type="term" value="C:interphase microtubule organizing center"/>
    <property type="evidence" value="ECO:0007669"/>
    <property type="project" value="TreeGrafter"/>
</dbReference>
<dbReference type="VEuPathDB" id="ToxoDB:BESB_055410"/>
<organism evidence="5 6">
    <name type="scientific">Besnoitia besnoiti</name>
    <name type="common">Apicomplexan protozoan</name>
    <dbReference type="NCBI Taxonomy" id="94643"/>
    <lineage>
        <taxon>Eukaryota</taxon>
        <taxon>Sar</taxon>
        <taxon>Alveolata</taxon>
        <taxon>Apicomplexa</taxon>
        <taxon>Conoidasida</taxon>
        <taxon>Coccidia</taxon>
        <taxon>Eucoccidiorida</taxon>
        <taxon>Eimeriorina</taxon>
        <taxon>Sarcocystidae</taxon>
        <taxon>Besnoitia</taxon>
    </lineage>
</organism>
<evidence type="ECO:0000256" key="1">
    <source>
        <dbReference type="ARBA" id="ARBA00004267"/>
    </source>
</evidence>
<keyword evidence="3" id="KW-0963">Cytoplasm</keyword>
<dbReference type="GO" id="GO:0090307">
    <property type="term" value="P:mitotic spindle assembly"/>
    <property type="evidence" value="ECO:0007669"/>
    <property type="project" value="TreeGrafter"/>
</dbReference>
<dbReference type="RefSeq" id="XP_029219899.1">
    <property type="nucleotide sequence ID" value="XM_029363976.1"/>
</dbReference>
<dbReference type="GO" id="GO:0033566">
    <property type="term" value="P:gamma-tubulin complex localization"/>
    <property type="evidence" value="ECO:0007669"/>
    <property type="project" value="InterPro"/>
</dbReference>
<gene>
    <name evidence="5" type="ORF">BESB_055410</name>
</gene>
<dbReference type="Pfam" id="PF12554">
    <property type="entry name" value="MOZART1"/>
    <property type="match status" value="1"/>
</dbReference>
<accession>A0A2A9MKD4</accession>
<dbReference type="GO" id="GO:0000931">
    <property type="term" value="C:gamma-tubulin ring complex"/>
    <property type="evidence" value="ECO:0007669"/>
    <property type="project" value="InterPro"/>
</dbReference>
<comment type="similarity">
    <text evidence="2">Belongs to the MOZART1 family.</text>
</comment>
<proteinExistence type="inferred from homology"/>
<comment type="caution">
    <text evidence="5">The sequence shown here is derived from an EMBL/GenBank/DDBJ whole genome shotgun (WGS) entry which is preliminary data.</text>
</comment>
<dbReference type="GO" id="GO:0051415">
    <property type="term" value="P:microtubule nucleation by interphase microtubule organizing center"/>
    <property type="evidence" value="ECO:0007669"/>
    <property type="project" value="TreeGrafter"/>
</dbReference>
<dbReference type="AlphaFoldDB" id="A0A2A9MKD4"/>
<sequence length="92" mass="9779">MKPAGPPSEVALGCGAMGDGGDGAQETMDVLMEISTLLNTGLDRATLQILVELIEAGVHPEALARVVLELRRELQAVREKEERCATSLLHDA</sequence>
<dbReference type="PANTHER" id="PTHR28520">
    <property type="entry name" value="MITOTIC-SPINDLE ORGANIZING PROTEIN 1"/>
    <property type="match status" value="1"/>
</dbReference>
<dbReference type="Proteomes" id="UP000224006">
    <property type="component" value="Chromosome IV"/>
</dbReference>
<keyword evidence="6" id="KW-1185">Reference proteome</keyword>
<dbReference type="EMBL" id="NWUJ01000004">
    <property type="protein sequence ID" value="PFH35890.1"/>
    <property type="molecule type" value="Genomic_DNA"/>
</dbReference>
<dbReference type="OrthoDB" id="329833at2759"/>
<evidence type="ECO:0000313" key="6">
    <source>
        <dbReference type="Proteomes" id="UP000224006"/>
    </source>
</evidence>
<reference evidence="5 6" key="1">
    <citation type="submission" date="2017-09" db="EMBL/GenBank/DDBJ databases">
        <title>Genome sequencing of Besnoitia besnoiti strain Bb-Ger1.</title>
        <authorList>
            <person name="Schares G."/>
            <person name="Venepally P."/>
            <person name="Lorenzi H.A."/>
        </authorList>
    </citation>
    <scope>NUCLEOTIDE SEQUENCE [LARGE SCALE GENOMIC DNA]</scope>
    <source>
        <strain evidence="5 6">Bb-Ger1</strain>
    </source>
</reference>
<dbReference type="InterPro" id="IPR022214">
    <property type="entry name" value="MZT1"/>
</dbReference>
<dbReference type="STRING" id="94643.A0A2A9MKD4"/>
<protein>
    <recommendedName>
        <fullName evidence="7">Mitotic-spindle organizing protein 1</fullName>
    </recommendedName>
</protein>
<dbReference type="GO" id="GO:0005819">
    <property type="term" value="C:spindle"/>
    <property type="evidence" value="ECO:0007669"/>
    <property type="project" value="TreeGrafter"/>
</dbReference>
<comment type="subcellular location">
    <subcellularLocation>
        <location evidence="1">Cytoplasm</location>
        <location evidence="1">Cytoskeleton</location>
        <location evidence="1">Microtubule organizing center</location>
    </subcellularLocation>
</comment>
<dbReference type="PANTHER" id="PTHR28520:SF2">
    <property type="entry name" value="MITOTIC-SPINDLE ORGANIZING PROTEIN 1"/>
    <property type="match status" value="1"/>
</dbReference>
<evidence type="ECO:0000256" key="3">
    <source>
        <dbReference type="ARBA" id="ARBA00022490"/>
    </source>
</evidence>
<keyword evidence="4" id="KW-0206">Cytoskeleton</keyword>
<evidence type="ECO:0000313" key="5">
    <source>
        <dbReference type="EMBL" id="PFH35890.1"/>
    </source>
</evidence>
<evidence type="ECO:0008006" key="7">
    <source>
        <dbReference type="Google" id="ProtNLM"/>
    </source>
</evidence>
<dbReference type="GeneID" id="40310470"/>
<name>A0A2A9MKD4_BESBE</name>
<evidence type="ECO:0000256" key="2">
    <source>
        <dbReference type="ARBA" id="ARBA00011015"/>
    </source>
</evidence>
<evidence type="ECO:0000256" key="4">
    <source>
        <dbReference type="ARBA" id="ARBA00023212"/>
    </source>
</evidence>
<dbReference type="KEGG" id="bbes:BESB_055410"/>